<keyword evidence="4" id="KW-1185">Reference proteome</keyword>
<protein>
    <submittedName>
        <fullName evidence="2">Uncharacterized protein</fullName>
    </submittedName>
</protein>
<evidence type="ECO:0000313" key="2">
    <source>
        <dbReference type="EMBL" id="GBB95123.1"/>
    </source>
</evidence>
<feature type="region of interest" description="Disordered" evidence="1">
    <location>
        <begin position="46"/>
        <end position="87"/>
    </location>
</feature>
<dbReference type="EMBL" id="BLAL01000315">
    <property type="protein sequence ID" value="GET02836.1"/>
    <property type="molecule type" value="Genomic_DNA"/>
</dbReference>
<evidence type="ECO:0000313" key="4">
    <source>
        <dbReference type="Proteomes" id="UP000247702"/>
    </source>
</evidence>
<accession>A0A2Z6QY49</accession>
<dbReference type="EMBL" id="BEXD01001646">
    <property type="protein sequence ID" value="GBB95123.1"/>
    <property type="molecule type" value="Genomic_DNA"/>
</dbReference>
<evidence type="ECO:0000313" key="3">
    <source>
        <dbReference type="EMBL" id="GET02836.1"/>
    </source>
</evidence>
<dbReference type="Proteomes" id="UP000615446">
    <property type="component" value="Unassembled WGS sequence"/>
</dbReference>
<gene>
    <name evidence="3" type="ORF">RCL2_002920500</name>
    <name evidence="2" type="ORF">RclHR1_02480022</name>
</gene>
<comment type="caution">
    <text evidence="2">The sequence shown here is derived from an EMBL/GenBank/DDBJ whole genome shotgun (WGS) entry which is preliminary data.</text>
</comment>
<dbReference type="Proteomes" id="UP000247702">
    <property type="component" value="Unassembled WGS sequence"/>
</dbReference>
<dbReference type="AlphaFoldDB" id="A0A2Z6QY49"/>
<sequence>MDSDIRQVLEYASKQSSNMKDLGNPMHQSDALMNFDVFDTNSIGSLDDNPSITPSHNVIPIPITPLTKSQKQSAKKKACKEKQKLQL</sequence>
<evidence type="ECO:0000256" key="1">
    <source>
        <dbReference type="SAM" id="MobiDB-lite"/>
    </source>
</evidence>
<name>A0A2Z6QY49_9GLOM</name>
<organism evidence="2 4">
    <name type="scientific">Rhizophagus clarus</name>
    <dbReference type="NCBI Taxonomy" id="94130"/>
    <lineage>
        <taxon>Eukaryota</taxon>
        <taxon>Fungi</taxon>
        <taxon>Fungi incertae sedis</taxon>
        <taxon>Mucoromycota</taxon>
        <taxon>Glomeromycotina</taxon>
        <taxon>Glomeromycetes</taxon>
        <taxon>Glomerales</taxon>
        <taxon>Glomeraceae</taxon>
        <taxon>Rhizophagus</taxon>
    </lineage>
</organism>
<proteinExistence type="predicted"/>
<reference evidence="3" key="2">
    <citation type="submission" date="2019-10" db="EMBL/GenBank/DDBJ databases">
        <title>Conservation and host-specific expression of non-tandemly repeated heterogenous ribosome RNA gene in arbuscular mycorrhizal fungi.</title>
        <authorList>
            <person name="Maeda T."/>
            <person name="Kobayashi Y."/>
            <person name="Nakagawa T."/>
            <person name="Ezawa T."/>
            <person name="Yamaguchi K."/>
            <person name="Bino T."/>
            <person name="Nishimoto Y."/>
            <person name="Shigenobu S."/>
            <person name="Kawaguchi M."/>
        </authorList>
    </citation>
    <scope>NUCLEOTIDE SEQUENCE</scope>
    <source>
        <strain evidence="3">HR1</strain>
    </source>
</reference>
<reference evidence="2 4" key="1">
    <citation type="submission" date="2017-11" db="EMBL/GenBank/DDBJ databases">
        <title>The genome of Rhizophagus clarus HR1 reveals common genetic basis of auxotrophy among arbuscular mycorrhizal fungi.</title>
        <authorList>
            <person name="Kobayashi Y."/>
        </authorList>
    </citation>
    <scope>NUCLEOTIDE SEQUENCE [LARGE SCALE GENOMIC DNA]</scope>
    <source>
        <strain evidence="2 4">HR1</strain>
    </source>
</reference>
<feature type="compositionally biased region" description="Polar residues" evidence="1">
    <location>
        <begin position="46"/>
        <end position="56"/>
    </location>
</feature>